<protein>
    <submittedName>
        <fullName evidence="2">Aminomethyltransferase</fullName>
    </submittedName>
</protein>
<evidence type="ECO:0000259" key="1">
    <source>
        <dbReference type="Pfam" id="PF01571"/>
    </source>
</evidence>
<dbReference type="Proteomes" id="UP001320148">
    <property type="component" value="Chromosome"/>
</dbReference>
<dbReference type="RefSeq" id="WP_236892832.1">
    <property type="nucleotide sequence ID" value="NZ_AP024488.1"/>
</dbReference>
<dbReference type="SUPFAM" id="SSF103025">
    <property type="entry name" value="Folate-binding domain"/>
    <property type="match status" value="1"/>
</dbReference>
<evidence type="ECO:0000313" key="3">
    <source>
        <dbReference type="Proteomes" id="UP001320148"/>
    </source>
</evidence>
<accession>A0ABN6F392</accession>
<organism evidence="2 3">
    <name type="scientific">Desulfoluna limicola</name>
    <dbReference type="NCBI Taxonomy" id="2810562"/>
    <lineage>
        <taxon>Bacteria</taxon>
        <taxon>Pseudomonadati</taxon>
        <taxon>Thermodesulfobacteriota</taxon>
        <taxon>Desulfobacteria</taxon>
        <taxon>Desulfobacterales</taxon>
        <taxon>Desulfolunaceae</taxon>
        <taxon>Desulfoluna</taxon>
    </lineage>
</organism>
<dbReference type="PANTHER" id="PTHR43757">
    <property type="entry name" value="AMINOMETHYLTRANSFERASE"/>
    <property type="match status" value="1"/>
</dbReference>
<dbReference type="Gene3D" id="3.30.1360.120">
    <property type="entry name" value="Probable tRNA modification gtpase trme, domain 1"/>
    <property type="match status" value="1"/>
</dbReference>
<dbReference type="Pfam" id="PF01571">
    <property type="entry name" value="GCV_T"/>
    <property type="match status" value="1"/>
</dbReference>
<dbReference type="PIRSF" id="PIRSF006487">
    <property type="entry name" value="GcvT"/>
    <property type="match status" value="1"/>
</dbReference>
<dbReference type="PANTHER" id="PTHR43757:SF2">
    <property type="entry name" value="AMINOMETHYLTRANSFERASE, MITOCHONDRIAL"/>
    <property type="match status" value="1"/>
</dbReference>
<dbReference type="InterPro" id="IPR028896">
    <property type="entry name" value="GcvT/YgfZ/DmdA"/>
</dbReference>
<sequence>MDPQVKKTPLHSWHRENGANMADFGGYEMPLWYGGGTREEHMTVLTAAGLFDTSHMAVILVDGGGSFALLQECFSKDLARCIGKDQGPLVPGRAVYGAFLNDKGHVMDDALVYMLGAENYMVCVNAGMGSAIAQKLEQHSDGRLSIITDLTDSIGKIDIQGPRAGKILASILEDPETVLAKMPYFSFKGHFDARAPQANQARLNDGTPILLSRTGYTGEFGFEIFVVPEKTESTWTALLEAGKASGICACGLASRDSLRAGAVLPLSHQDIGDWAFMNHPWDFTLPWDAEKKAFTKHFQGCQALESATEVFYTVPFAGFDPRKIPAGEGSGVLNEQGETIGTILTCTTDVSLGRHEGSIVCSVAGDLPEGAKVRGLSCGFVRLTVPVAPGESVVLTDGKRKIPVEIVSDIRPGRTARQPMKKML</sequence>
<proteinExistence type="predicted"/>
<dbReference type="InterPro" id="IPR027266">
    <property type="entry name" value="TrmE/GcvT-like"/>
</dbReference>
<feature type="domain" description="GCVT N-terminal" evidence="1">
    <location>
        <begin position="10"/>
        <end position="273"/>
    </location>
</feature>
<dbReference type="EMBL" id="AP024488">
    <property type="protein sequence ID" value="BCS96524.1"/>
    <property type="molecule type" value="Genomic_DNA"/>
</dbReference>
<name>A0ABN6F392_9BACT</name>
<keyword evidence="3" id="KW-1185">Reference proteome</keyword>
<reference evidence="2 3" key="1">
    <citation type="submission" date="2021-02" db="EMBL/GenBank/DDBJ databases">
        <title>Complete genome of Desulfoluna sp. strain ASN36.</title>
        <authorList>
            <person name="Takahashi A."/>
            <person name="Kojima H."/>
            <person name="Fukui M."/>
        </authorList>
    </citation>
    <scope>NUCLEOTIDE SEQUENCE [LARGE SCALE GENOMIC DNA]</scope>
    <source>
        <strain evidence="2 3">ASN36</strain>
    </source>
</reference>
<gene>
    <name evidence="2" type="primary">gcvT</name>
    <name evidence="2" type="ORF">DSLASN_21560</name>
</gene>
<dbReference type="InterPro" id="IPR006222">
    <property type="entry name" value="GCVT_N"/>
</dbReference>
<evidence type="ECO:0000313" key="2">
    <source>
        <dbReference type="EMBL" id="BCS96524.1"/>
    </source>
</evidence>